<comment type="cofactor">
    <cofactor evidence="1 12 15">
        <name>Mg(2+)</name>
        <dbReference type="ChEBI" id="CHEBI:18420"/>
    </cofactor>
</comment>
<dbReference type="GO" id="GO:0016301">
    <property type="term" value="F:kinase activity"/>
    <property type="evidence" value="ECO:0007669"/>
    <property type="project" value="UniProtKB-UniRule"/>
</dbReference>
<evidence type="ECO:0000256" key="3">
    <source>
        <dbReference type="ARBA" id="ARBA00007837"/>
    </source>
</evidence>
<keyword evidence="19" id="KW-0670">Pyruvate</keyword>
<dbReference type="SUPFAM" id="SSF52009">
    <property type="entry name" value="Phosphohistidine domain"/>
    <property type="match status" value="1"/>
</dbReference>
<feature type="binding site" evidence="15">
    <location>
        <position position="753"/>
    </location>
    <ligand>
        <name>Mg(2+)</name>
        <dbReference type="ChEBI" id="CHEBI:18420"/>
    </ligand>
</feature>
<dbReference type="InterPro" id="IPR000121">
    <property type="entry name" value="PEP_util_C"/>
</dbReference>
<feature type="binding site" evidence="14">
    <location>
        <position position="753"/>
    </location>
    <ligand>
        <name>substrate</name>
    </ligand>
</feature>
<dbReference type="Gene3D" id="3.30.470.20">
    <property type="entry name" value="ATP-grasp fold, B domain"/>
    <property type="match status" value="1"/>
</dbReference>
<dbReference type="KEGG" id="mbry:B1812_03055"/>
<evidence type="ECO:0000256" key="4">
    <source>
        <dbReference type="ARBA" id="ARBA00011994"/>
    </source>
</evidence>
<keyword evidence="20" id="KW-1185">Reference proteome</keyword>
<dbReference type="NCBIfam" id="TIGR01828">
    <property type="entry name" value="pyru_phos_dikin"/>
    <property type="match status" value="1"/>
</dbReference>
<dbReference type="InterPro" id="IPR008279">
    <property type="entry name" value="PEP-util_enz_mobile_dom"/>
</dbReference>
<keyword evidence="7 15" id="KW-0479">Metal-binding</keyword>
<dbReference type="InterPro" id="IPR023151">
    <property type="entry name" value="PEP_util_CS"/>
</dbReference>
<evidence type="ECO:0000256" key="11">
    <source>
        <dbReference type="ARBA" id="ARBA00022842"/>
    </source>
</evidence>
<feature type="domain" description="Pyruvate phosphate dikinase AMP/ATP-binding" evidence="17">
    <location>
        <begin position="58"/>
        <end position="287"/>
    </location>
</feature>
<dbReference type="Pfam" id="PF02896">
    <property type="entry name" value="PEP-utilizers_C"/>
    <property type="match status" value="1"/>
</dbReference>
<feature type="binding site" evidence="14">
    <location>
        <position position="776"/>
    </location>
    <ligand>
        <name>substrate</name>
    </ligand>
</feature>
<dbReference type="Gene3D" id="1.20.80.30">
    <property type="match status" value="1"/>
</dbReference>
<protein>
    <recommendedName>
        <fullName evidence="5 12">Pyruvate, phosphate dikinase</fullName>
        <ecNumber evidence="4 12">2.7.9.1</ecNumber>
    </recommendedName>
</protein>
<feature type="binding site" evidence="14">
    <location>
        <position position="775"/>
    </location>
    <ligand>
        <name>substrate</name>
    </ligand>
</feature>
<evidence type="ECO:0000256" key="13">
    <source>
        <dbReference type="PIRSR" id="PIRSR000853-1"/>
    </source>
</evidence>
<feature type="binding site" evidence="14">
    <location>
        <position position="777"/>
    </location>
    <ligand>
        <name>substrate</name>
    </ligand>
</feature>
<dbReference type="OrthoDB" id="9765468at2"/>
<evidence type="ECO:0000313" key="20">
    <source>
        <dbReference type="Proteomes" id="UP000193978"/>
    </source>
</evidence>
<dbReference type="STRING" id="655015.B1812_03055"/>
<feature type="domain" description="PEP-utilising enzyme C-terminal" evidence="18">
    <location>
        <begin position="526"/>
        <end position="877"/>
    </location>
</feature>
<evidence type="ECO:0000313" key="19">
    <source>
        <dbReference type="EMBL" id="ARN80231.1"/>
    </source>
</evidence>
<feature type="active site" description="Proton donor" evidence="13">
    <location>
        <position position="839"/>
    </location>
</feature>
<dbReference type="AlphaFoldDB" id="A0A1W6MRJ2"/>
<dbReference type="InterPro" id="IPR040442">
    <property type="entry name" value="Pyrv_kinase-like_dom_sf"/>
</dbReference>
<proteinExistence type="inferred from homology"/>
<evidence type="ECO:0000259" key="18">
    <source>
        <dbReference type="Pfam" id="PF02896"/>
    </source>
</evidence>
<comment type="function">
    <text evidence="2">Catalyzes the reversible phosphorylation of pyruvate and phosphate.</text>
</comment>
<comment type="similarity">
    <text evidence="3 12">Belongs to the PEP-utilizing enzyme family.</text>
</comment>
<feature type="binding site" evidence="14">
    <location>
        <position position="625"/>
    </location>
    <ligand>
        <name>substrate</name>
    </ligand>
</feature>
<evidence type="ECO:0000256" key="9">
    <source>
        <dbReference type="ARBA" id="ARBA00022777"/>
    </source>
</evidence>
<keyword evidence="6" id="KW-0808">Transferase</keyword>
<evidence type="ECO:0000256" key="1">
    <source>
        <dbReference type="ARBA" id="ARBA00001946"/>
    </source>
</evidence>
<dbReference type="GO" id="GO:0005524">
    <property type="term" value="F:ATP binding"/>
    <property type="evidence" value="ECO:0007669"/>
    <property type="project" value="UniProtKB-UniRule"/>
</dbReference>
<name>A0A1W6MRJ2_9HYPH</name>
<dbReference type="GO" id="GO:0046872">
    <property type="term" value="F:metal ion binding"/>
    <property type="evidence" value="ECO:0007669"/>
    <property type="project" value="UniProtKB-UniRule"/>
</dbReference>
<keyword evidence="9 19" id="KW-0418">Kinase</keyword>
<keyword evidence="8" id="KW-0547">Nucleotide-binding</keyword>
<dbReference type="RefSeq" id="WP_085770292.1">
    <property type="nucleotide sequence ID" value="NZ_AP027149.1"/>
</dbReference>
<evidence type="ECO:0000256" key="7">
    <source>
        <dbReference type="ARBA" id="ARBA00022723"/>
    </source>
</evidence>
<dbReference type="EMBL" id="CP019948">
    <property type="protein sequence ID" value="ARN80231.1"/>
    <property type="molecule type" value="Genomic_DNA"/>
</dbReference>
<dbReference type="InterPro" id="IPR018274">
    <property type="entry name" value="PEP_util_AS"/>
</dbReference>
<dbReference type="EC" id="2.7.9.1" evidence="4 12"/>
<evidence type="ECO:0000256" key="2">
    <source>
        <dbReference type="ARBA" id="ARBA00003144"/>
    </source>
</evidence>
<dbReference type="Gene3D" id="3.20.20.60">
    <property type="entry name" value="Phosphoenolpyruvate-binding domains"/>
    <property type="match status" value="1"/>
</dbReference>
<evidence type="ECO:0000256" key="14">
    <source>
        <dbReference type="PIRSR" id="PIRSR000853-2"/>
    </source>
</evidence>
<dbReference type="PANTHER" id="PTHR22931:SF9">
    <property type="entry name" value="PYRUVATE, PHOSPHATE DIKINASE 1, CHLOROPLASTIC"/>
    <property type="match status" value="1"/>
</dbReference>
<evidence type="ECO:0000259" key="17">
    <source>
        <dbReference type="Pfam" id="PF01326"/>
    </source>
</evidence>
<dbReference type="InterPro" id="IPR036637">
    <property type="entry name" value="Phosphohistidine_dom_sf"/>
</dbReference>
<gene>
    <name evidence="19" type="ORF">B1812_03055</name>
</gene>
<dbReference type="InterPro" id="IPR010121">
    <property type="entry name" value="Pyruvate_phosphate_dikinase"/>
</dbReference>
<evidence type="ECO:0000256" key="6">
    <source>
        <dbReference type="ARBA" id="ARBA00022679"/>
    </source>
</evidence>
<evidence type="ECO:0000256" key="8">
    <source>
        <dbReference type="ARBA" id="ARBA00022741"/>
    </source>
</evidence>
<dbReference type="SUPFAM" id="SSF51621">
    <property type="entry name" value="Phosphoenolpyruvate/pyruvate domain"/>
    <property type="match status" value="1"/>
</dbReference>
<accession>A0A1W6MRJ2</accession>
<feature type="binding site" evidence="15">
    <location>
        <position position="777"/>
    </location>
    <ligand>
        <name>Mg(2+)</name>
        <dbReference type="ChEBI" id="CHEBI:18420"/>
    </ligand>
</feature>
<evidence type="ECO:0000256" key="5">
    <source>
        <dbReference type="ARBA" id="ARBA00020138"/>
    </source>
</evidence>
<dbReference type="InterPro" id="IPR002192">
    <property type="entry name" value="PPDK_AMP/ATP-bd"/>
</dbReference>
<keyword evidence="11 15" id="KW-0460">Magnesium</keyword>
<dbReference type="Pfam" id="PF01326">
    <property type="entry name" value="PPDK_N"/>
    <property type="match status" value="2"/>
</dbReference>
<feature type="domain" description="PEP-utilising enzyme mobile" evidence="16">
    <location>
        <begin position="431"/>
        <end position="511"/>
    </location>
</feature>
<dbReference type="Pfam" id="PF00391">
    <property type="entry name" value="PEP-utilizers"/>
    <property type="match status" value="1"/>
</dbReference>
<reference evidence="19 20" key="1">
    <citation type="submission" date="2017-02" db="EMBL/GenBank/DDBJ databases">
        <authorList>
            <person name="Peterson S.W."/>
        </authorList>
    </citation>
    <scope>NUCLEOTIDE SEQUENCE [LARGE SCALE GENOMIC DNA]</scope>
    <source>
        <strain evidence="19 20">S285</strain>
    </source>
</reference>
<dbReference type="Gene3D" id="1.10.189.10">
    <property type="entry name" value="Pyruvate Phosphate Dikinase, domain 2"/>
    <property type="match status" value="1"/>
</dbReference>
<dbReference type="SUPFAM" id="SSF56059">
    <property type="entry name" value="Glutathione synthetase ATP-binding domain-like"/>
    <property type="match status" value="1"/>
</dbReference>
<feature type="active site" description="Tele-phosphohistidine intermediate" evidence="13">
    <location>
        <position position="463"/>
    </location>
</feature>
<dbReference type="InterPro" id="IPR013815">
    <property type="entry name" value="ATP_grasp_subdomain_1"/>
</dbReference>
<dbReference type="PROSITE" id="PS00370">
    <property type="entry name" value="PEP_ENZYMES_PHOS_SITE"/>
    <property type="match status" value="1"/>
</dbReference>
<dbReference type="InterPro" id="IPR015813">
    <property type="entry name" value="Pyrv/PenolPyrv_kinase-like_dom"/>
</dbReference>
<dbReference type="PANTHER" id="PTHR22931">
    <property type="entry name" value="PHOSPHOENOLPYRUVATE DIKINASE-RELATED"/>
    <property type="match status" value="1"/>
</dbReference>
<dbReference type="Proteomes" id="UP000193978">
    <property type="component" value="Chromosome"/>
</dbReference>
<dbReference type="GO" id="GO:0050242">
    <property type="term" value="F:pyruvate, phosphate dikinase activity"/>
    <property type="evidence" value="ECO:0007669"/>
    <property type="project" value="UniProtKB-UniRule"/>
</dbReference>
<organism evidence="19 20">
    <name type="scientific">Methylocystis bryophila</name>
    <dbReference type="NCBI Taxonomy" id="655015"/>
    <lineage>
        <taxon>Bacteria</taxon>
        <taxon>Pseudomonadati</taxon>
        <taxon>Pseudomonadota</taxon>
        <taxon>Alphaproteobacteria</taxon>
        <taxon>Hyphomicrobiales</taxon>
        <taxon>Methylocystaceae</taxon>
        <taxon>Methylocystis</taxon>
    </lineage>
</organism>
<keyword evidence="10" id="KW-0067">ATP-binding</keyword>
<dbReference type="PIRSF" id="PIRSF000853">
    <property type="entry name" value="PPDK"/>
    <property type="match status" value="1"/>
</dbReference>
<comment type="catalytic activity">
    <reaction evidence="12">
        <text>pyruvate + phosphate + ATP = phosphoenolpyruvate + AMP + diphosphate + H(+)</text>
        <dbReference type="Rhea" id="RHEA:10756"/>
        <dbReference type="ChEBI" id="CHEBI:15361"/>
        <dbReference type="ChEBI" id="CHEBI:15378"/>
        <dbReference type="ChEBI" id="CHEBI:30616"/>
        <dbReference type="ChEBI" id="CHEBI:33019"/>
        <dbReference type="ChEBI" id="CHEBI:43474"/>
        <dbReference type="ChEBI" id="CHEBI:58702"/>
        <dbReference type="ChEBI" id="CHEBI:456215"/>
        <dbReference type="EC" id="2.7.9.1"/>
    </reaction>
</comment>
<feature type="binding site" evidence="14">
    <location>
        <position position="774"/>
    </location>
    <ligand>
        <name>substrate</name>
    </ligand>
</feature>
<evidence type="ECO:0000259" key="16">
    <source>
        <dbReference type="Pfam" id="PF00391"/>
    </source>
</evidence>
<dbReference type="PROSITE" id="PS00742">
    <property type="entry name" value="PEP_ENZYMES_2"/>
    <property type="match status" value="1"/>
</dbReference>
<evidence type="ECO:0000256" key="15">
    <source>
        <dbReference type="PIRSR" id="PIRSR000853-3"/>
    </source>
</evidence>
<sequence>MTKWCYSFRQGEAEGGAALGDVLGSKGAGLAEMARLGLPVPPGFTISSDACRYFHAHSGQMPPGLTEAVDAALAKLAADAGHAFGDPKWPLLVAVRPSGRVSTPGLMGTALNIGLNDQTVTALASTCGDEVFAYDCYRRLVELFCCVALDHEHYEFEEALDKHKEAKGYVRDAELSAADWREVLGIYFEIGKGRFPQDPREQLWAAIRAAFLSWHSPRAQAYRALHDIAEDIGAAVVVQAMVFGNIGGESGAGVAFSRNPATGARELFGEFLPNAQGDDVTSGLRTPWPIRESAIGGKPAAGSLEASLPKAFTELDRCAGCVERHYRDMQNMEFTVEAGRLWMLQTKSGRRTTTAALKIAIDMANEGLIDREAALNRIEPASLDQLLHPTIDPSDRPLVLASGLPASPGAACGEIVFSNRDAESSAALGRKAILVRIETSPDDIAGMHAAEGVLTARGGMTSHAAVVARGMGKPCVTAATGLRIDYEDQSFTVGGRRFVKGDVITVDGSSGKVMAGAVRMLRPALTGEFATLMDWADRVRRLRVRANAETPSDARAALKFGAEGIGLARTEHMFFEGERIVAVREMILADNAAGRRAALAKLLPMQREDFKELFEIMAGLPVTIRLLDPPLHEFLPKTDAELASVAKALGADAAKLNKRAQELAESNPMLGFRGVRLAVAFPEIVDMQARAIFEAAIEAAIETGRATHVEIMVPLVFAKAELDLVKARVEATAKAVELETGIASRYRIGAMIELPRAALLAGEIARSAEFLSFGTNDLTQTTLGISRDDAGAFLRSYVAKGVLPTDPFVTLDVAGVGELIALGCERARQARPDITLGVCGEHGGDPDSIAFFDRIGVDYVSCSPFRAPIARLAAAQTALGRKSPERKDS</sequence>
<feature type="domain" description="Pyruvate phosphate dikinase AMP/ATP-binding" evidence="17">
    <location>
        <begin position="312"/>
        <end position="365"/>
    </location>
</feature>
<evidence type="ECO:0000256" key="12">
    <source>
        <dbReference type="PIRNR" id="PIRNR000853"/>
    </source>
</evidence>
<dbReference type="Gene3D" id="3.50.30.10">
    <property type="entry name" value="Phosphohistidine domain"/>
    <property type="match status" value="1"/>
</dbReference>
<evidence type="ECO:0000256" key="10">
    <source>
        <dbReference type="ARBA" id="ARBA00022840"/>
    </source>
</evidence>
<dbReference type="Gene3D" id="3.30.1490.20">
    <property type="entry name" value="ATP-grasp fold, A domain"/>
    <property type="match status" value="1"/>
</dbReference>
<feature type="binding site" evidence="14">
    <location>
        <position position="569"/>
    </location>
    <ligand>
        <name>substrate</name>
    </ligand>
</feature>